<dbReference type="RefSeq" id="WP_105935943.1">
    <property type="nucleotide sequence ID" value="NZ_PVNP01000193.1"/>
</dbReference>
<evidence type="ECO:0000313" key="2">
    <source>
        <dbReference type="Proteomes" id="UP000238949"/>
    </source>
</evidence>
<keyword evidence="2" id="KW-1185">Reference proteome</keyword>
<dbReference type="EMBL" id="PVNP01000193">
    <property type="protein sequence ID" value="PRO71976.1"/>
    <property type="molecule type" value="Genomic_DNA"/>
</dbReference>
<reference evidence="2" key="1">
    <citation type="journal article" date="2020" name="Int. J. Syst. Evol. Microbiol.">
        <title>Alteromonas alba sp. nov., a marine bacterium isolated from the seawater of the West Pacific Ocean.</title>
        <authorList>
            <person name="Sun C."/>
            <person name="Wu Y.-H."/>
            <person name="Xamxidin M."/>
            <person name="Cheng H."/>
            <person name="Xu X.-W."/>
        </authorList>
    </citation>
    <scope>NUCLEOTIDE SEQUENCE [LARGE SCALE GENOMIC DNA]</scope>
    <source>
        <strain evidence="2">190</strain>
    </source>
</reference>
<gene>
    <name evidence="1" type="ORF">C6Y40_18810</name>
</gene>
<comment type="caution">
    <text evidence="1">The sequence shown here is derived from an EMBL/GenBank/DDBJ whole genome shotgun (WGS) entry which is preliminary data.</text>
</comment>
<sequence>MSKTTLTPLKPHQLLNVNGAGTVSLPGLFPIPMPAPMPGPVLIPDDKEDDTIFVGLKVTPME</sequence>
<evidence type="ECO:0000313" key="1">
    <source>
        <dbReference type="EMBL" id="PRO71976.1"/>
    </source>
</evidence>
<organism evidence="1 2">
    <name type="scientific">Alteromonas alba</name>
    <dbReference type="NCBI Taxonomy" id="2079529"/>
    <lineage>
        <taxon>Bacteria</taxon>
        <taxon>Pseudomonadati</taxon>
        <taxon>Pseudomonadota</taxon>
        <taxon>Gammaproteobacteria</taxon>
        <taxon>Alteromonadales</taxon>
        <taxon>Alteromonadaceae</taxon>
        <taxon>Alteromonas/Salinimonas group</taxon>
        <taxon>Alteromonas</taxon>
    </lineage>
</organism>
<dbReference type="Proteomes" id="UP000238949">
    <property type="component" value="Unassembled WGS sequence"/>
</dbReference>
<proteinExistence type="predicted"/>
<accession>A0A2S9V694</accession>
<protein>
    <submittedName>
        <fullName evidence="1">Uncharacterized protein</fullName>
    </submittedName>
</protein>
<name>A0A2S9V694_9ALTE</name>
<dbReference type="AlphaFoldDB" id="A0A2S9V694"/>